<dbReference type="Proteomes" id="UP001732700">
    <property type="component" value="Chromosome 6D"/>
</dbReference>
<reference evidence="1" key="2">
    <citation type="submission" date="2025-09" db="UniProtKB">
        <authorList>
            <consortium name="EnsemblPlants"/>
        </authorList>
    </citation>
    <scope>IDENTIFICATION</scope>
</reference>
<keyword evidence="2" id="KW-1185">Reference proteome</keyword>
<accession>A0ACD5ZEQ2</accession>
<sequence length="483" mass="53750">MGHHNIVGHIIILYGQRTLKVQRHLLSFPAAAACYDGEDRISALGDHILRDIVSRLPVKDAARTAALASRWRHIWRSAPLVLYDAHLLLSDWDRAATTVARVLADHPGPFRAVSISSCDFASCEPELLAECARLLAVKGVQDLVLVNDPADYERLPAVPADVLRCASLQRLFLGFWRFPNLAASPPAGRFPHLRELTLFGTDMAGHNLDHLLASSPALGTLSLVLSRTCERVHLRSPSLKCVLLWHCLTQEVVVSMDSPLLERLILWKTISDEDNAVAVRVKIDGTTKLRVLGYLDMRVHQLQIGDNVVKTDTEVSPRTVVPSIKILALKVNFGILEEVKMLANILRCFPNVDKLHIESVLAADEPAGGSHDTKFWQELCPIECLKSHAKKIFIHEFRGEQSEMEFLEFVAGSAEKVRALLVGVTREIFASDDKVNEVISKVAALSRGEWTCDDCMMLVVRPKVEDGWSFLRASDLSVKDPFH</sequence>
<protein>
    <submittedName>
        <fullName evidence="1">Uncharacterized protein</fullName>
    </submittedName>
</protein>
<organism evidence="1 2">
    <name type="scientific">Avena sativa</name>
    <name type="common">Oat</name>
    <dbReference type="NCBI Taxonomy" id="4498"/>
    <lineage>
        <taxon>Eukaryota</taxon>
        <taxon>Viridiplantae</taxon>
        <taxon>Streptophyta</taxon>
        <taxon>Embryophyta</taxon>
        <taxon>Tracheophyta</taxon>
        <taxon>Spermatophyta</taxon>
        <taxon>Magnoliopsida</taxon>
        <taxon>Liliopsida</taxon>
        <taxon>Poales</taxon>
        <taxon>Poaceae</taxon>
        <taxon>BOP clade</taxon>
        <taxon>Pooideae</taxon>
        <taxon>Poodae</taxon>
        <taxon>Poeae</taxon>
        <taxon>Poeae Chloroplast Group 1 (Aveneae type)</taxon>
        <taxon>Aveninae</taxon>
        <taxon>Avena</taxon>
    </lineage>
</organism>
<dbReference type="EnsemblPlants" id="AVESA.00010b.r2.6DG1150940.1">
    <property type="protein sequence ID" value="AVESA.00010b.r2.6DG1150940.1.CDS"/>
    <property type="gene ID" value="AVESA.00010b.r2.6DG1150940"/>
</dbReference>
<evidence type="ECO:0000313" key="1">
    <source>
        <dbReference type="EnsemblPlants" id="AVESA.00010b.r2.6DG1150940.1.CDS"/>
    </source>
</evidence>
<evidence type="ECO:0000313" key="2">
    <source>
        <dbReference type="Proteomes" id="UP001732700"/>
    </source>
</evidence>
<reference evidence="1" key="1">
    <citation type="submission" date="2021-05" db="EMBL/GenBank/DDBJ databases">
        <authorList>
            <person name="Scholz U."/>
            <person name="Mascher M."/>
            <person name="Fiebig A."/>
        </authorList>
    </citation>
    <scope>NUCLEOTIDE SEQUENCE [LARGE SCALE GENOMIC DNA]</scope>
</reference>
<proteinExistence type="predicted"/>
<name>A0ACD5ZEQ2_AVESA</name>